<evidence type="ECO:0000259" key="4">
    <source>
        <dbReference type="PROSITE" id="PS50111"/>
    </source>
</evidence>
<keyword evidence="3" id="KW-1133">Transmembrane helix</keyword>
<accession>A0A494YUW1</accession>
<feature type="transmembrane region" description="Helical" evidence="3">
    <location>
        <begin position="67"/>
        <end position="85"/>
    </location>
</feature>
<reference evidence="5 6" key="1">
    <citation type="journal article" date="2015" name="Antonie Van Leeuwenhoek">
        <title>Oceanobacillus bengalensis sp. nov., a bacterium isolated from seawater of the Bay of Bengal.</title>
        <authorList>
            <person name="Yongchang O."/>
            <person name="Xiang W."/>
            <person name="Wang G."/>
        </authorList>
    </citation>
    <scope>NUCLEOTIDE SEQUENCE [LARGE SCALE GENOMIC DNA]</scope>
    <source>
        <strain evidence="5 6">MCCC 1K00260</strain>
    </source>
</reference>
<evidence type="ECO:0000256" key="2">
    <source>
        <dbReference type="PROSITE-ProRule" id="PRU00284"/>
    </source>
</evidence>
<comment type="caution">
    <text evidence="5">The sequence shown here is derived from an EMBL/GenBank/DDBJ whole genome shotgun (WGS) entry which is preliminary data.</text>
</comment>
<keyword evidence="1 2" id="KW-0807">Transducer</keyword>
<evidence type="ECO:0000256" key="1">
    <source>
        <dbReference type="ARBA" id="ARBA00023224"/>
    </source>
</evidence>
<dbReference type="InterPro" id="IPR004089">
    <property type="entry name" value="MCPsignal_dom"/>
</dbReference>
<dbReference type="GO" id="GO:0016020">
    <property type="term" value="C:membrane"/>
    <property type="evidence" value="ECO:0007669"/>
    <property type="project" value="InterPro"/>
</dbReference>
<feature type="transmembrane region" description="Helical" evidence="3">
    <location>
        <begin position="40"/>
        <end position="60"/>
    </location>
</feature>
<dbReference type="SMART" id="SM00283">
    <property type="entry name" value="MA"/>
    <property type="match status" value="1"/>
</dbReference>
<evidence type="ECO:0000313" key="5">
    <source>
        <dbReference type="EMBL" id="RKQ13790.1"/>
    </source>
</evidence>
<keyword evidence="3" id="KW-0472">Membrane</keyword>
<organism evidence="5 6">
    <name type="scientific">Oceanobacillus bengalensis</name>
    <dbReference type="NCBI Taxonomy" id="1435466"/>
    <lineage>
        <taxon>Bacteria</taxon>
        <taxon>Bacillati</taxon>
        <taxon>Bacillota</taxon>
        <taxon>Bacilli</taxon>
        <taxon>Bacillales</taxon>
        <taxon>Bacillaceae</taxon>
        <taxon>Oceanobacillus</taxon>
    </lineage>
</organism>
<dbReference type="Proteomes" id="UP000281813">
    <property type="component" value="Unassembled WGS sequence"/>
</dbReference>
<dbReference type="AlphaFoldDB" id="A0A494YUW1"/>
<gene>
    <name evidence="5" type="ORF">D8M05_14880</name>
</gene>
<evidence type="ECO:0000313" key="6">
    <source>
        <dbReference type="Proteomes" id="UP000281813"/>
    </source>
</evidence>
<dbReference type="EMBL" id="RBZO01000026">
    <property type="protein sequence ID" value="RKQ13790.1"/>
    <property type="molecule type" value="Genomic_DNA"/>
</dbReference>
<feature type="domain" description="Methyl-accepting transducer" evidence="4">
    <location>
        <begin position="210"/>
        <end position="460"/>
    </location>
</feature>
<protein>
    <submittedName>
        <fullName evidence="5">Chemotaxis protein</fullName>
    </submittedName>
</protein>
<proteinExistence type="predicted"/>
<evidence type="ECO:0000256" key="3">
    <source>
        <dbReference type="SAM" id="Phobius"/>
    </source>
</evidence>
<dbReference type="Gene3D" id="1.10.287.950">
    <property type="entry name" value="Methyl-accepting chemotaxis protein"/>
    <property type="match status" value="1"/>
</dbReference>
<keyword evidence="3" id="KW-0812">Transmembrane</keyword>
<dbReference type="GO" id="GO:0007165">
    <property type="term" value="P:signal transduction"/>
    <property type="evidence" value="ECO:0007669"/>
    <property type="project" value="UniProtKB-KW"/>
</dbReference>
<dbReference type="PANTHER" id="PTHR32089">
    <property type="entry name" value="METHYL-ACCEPTING CHEMOTAXIS PROTEIN MCPB"/>
    <property type="match status" value="1"/>
</dbReference>
<feature type="transmembrane region" description="Helical" evidence="3">
    <location>
        <begin position="112"/>
        <end position="129"/>
    </location>
</feature>
<feature type="transmembrane region" description="Helical" evidence="3">
    <location>
        <begin position="12"/>
        <end position="34"/>
    </location>
</feature>
<dbReference type="Pfam" id="PF00015">
    <property type="entry name" value="MCPsignal"/>
    <property type="match status" value="1"/>
</dbReference>
<sequence length="494" mass="54737">MRMKDTYNTQRVHKVNLVLLVTIVLLLVIPIVFSRGFNDSVGIIIAGTLVLVLSVINYFLPIPPYVKGLLFALLPNIVVMVLFYLDGFALNKHYIVLLTIAMAVLYFKKELILIFSAFVNVTMIATYFIHPEALLGVDDNLKGFITVIALFNGILVALYSLTKWGRDLIDESYKKEMEAQHLTERLQETLQLIEKNTNTLDSNMNHLNSNISTIYESSHHIKEAVQEMAVGIQEEASSISSVSESMGDSVERANKTITISKGIVEKSDAMNEKVQEGFEKINQVTDYMSTVNTAISTTSVTVNDLQSSLETVNSLLNGIKDIAEQTNLLALNAAIESARAGEHGKGFAVVADEVRKLAEQSANITVDITNVTTDLFDKSRDANDKSMKGETAAAEGQKLLNEISSYFKEIKDSFQYTNEELVMGMNEIQVSTNNFNDIKRQIETVANISEENTSATQEIAATLESEHELITDINTAVLEINKLSSELKKIVTTV</sequence>
<keyword evidence="6" id="KW-1185">Reference proteome</keyword>
<name>A0A494YUW1_9BACI</name>
<feature type="transmembrane region" description="Helical" evidence="3">
    <location>
        <begin position="141"/>
        <end position="161"/>
    </location>
</feature>
<dbReference type="PANTHER" id="PTHR32089:SF112">
    <property type="entry name" value="LYSOZYME-LIKE PROTEIN-RELATED"/>
    <property type="match status" value="1"/>
</dbReference>
<dbReference type="OrthoDB" id="2166737at2"/>
<dbReference type="PROSITE" id="PS50111">
    <property type="entry name" value="CHEMOTAXIS_TRANSDUC_2"/>
    <property type="match status" value="1"/>
</dbReference>
<dbReference type="SUPFAM" id="SSF58104">
    <property type="entry name" value="Methyl-accepting chemotaxis protein (MCP) signaling domain"/>
    <property type="match status" value="1"/>
</dbReference>